<dbReference type="Proteomes" id="UP000222163">
    <property type="component" value="Unassembled WGS sequence"/>
</dbReference>
<dbReference type="Proteomes" id="UP001242342">
    <property type="component" value="Unassembled WGS sequence"/>
</dbReference>
<evidence type="ECO:0000256" key="2">
    <source>
        <dbReference type="HAMAP-Rule" id="MF_00758"/>
    </source>
</evidence>
<name>A0A2G1BZ68_9FLAO</name>
<reference evidence="4" key="2">
    <citation type="submission" date="2017-10" db="EMBL/GenBank/DDBJ databases">
        <authorList>
            <person name="Enke T.N."/>
            <person name="Cordero O.X."/>
        </authorList>
    </citation>
    <scope>NUCLEOTIDE SEQUENCE</scope>
    <source>
        <strain evidence="4">4G03</strain>
    </source>
</reference>
<evidence type="ECO:0000313" key="3">
    <source>
        <dbReference type="EMBL" id="MDP2541364.1"/>
    </source>
</evidence>
<evidence type="ECO:0000313" key="5">
    <source>
        <dbReference type="Proteomes" id="UP000222163"/>
    </source>
</evidence>
<evidence type="ECO:0000313" key="4">
    <source>
        <dbReference type="EMBL" id="PHN99179.1"/>
    </source>
</evidence>
<dbReference type="SUPFAM" id="SSF143456">
    <property type="entry name" value="VC0467-like"/>
    <property type="match status" value="1"/>
</dbReference>
<dbReference type="EMBL" id="PDUU01000001">
    <property type="protein sequence ID" value="PHN99179.1"/>
    <property type="molecule type" value="Genomic_DNA"/>
</dbReference>
<comment type="similarity">
    <text evidence="1 2">Belongs to the UPF0301 (AlgH) family.</text>
</comment>
<protein>
    <recommendedName>
        <fullName evidence="2">UPF0301 protein CSC81_00750</fullName>
    </recommendedName>
</protein>
<dbReference type="PANTHER" id="PTHR30327">
    <property type="entry name" value="UNCHARACTERIZED PROTEIN YQGE"/>
    <property type="match status" value="1"/>
</dbReference>
<evidence type="ECO:0000256" key="1">
    <source>
        <dbReference type="ARBA" id="ARBA00009600"/>
    </source>
</evidence>
<comment type="caution">
    <text evidence="4">The sequence shown here is derived from an EMBL/GenBank/DDBJ whole genome shotgun (WGS) entry which is preliminary data.</text>
</comment>
<dbReference type="InterPro" id="IPR003774">
    <property type="entry name" value="AlgH-like"/>
</dbReference>
<keyword evidence="6" id="KW-1185">Reference proteome</keyword>
<evidence type="ECO:0000313" key="6">
    <source>
        <dbReference type="Proteomes" id="UP001242342"/>
    </source>
</evidence>
<accession>A0A497YTN6</accession>
<dbReference type="AlphaFoldDB" id="A0A2G1BZ68"/>
<reference evidence="3 6" key="3">
    <citation type="submission" date="2023-07" db="EMBL/GenBank/DDBJ databases">
        <title>Genome content predicts the carbon catabolic preferences of heterotrophic bacteria.</title>
        <authorList>
            <person name="Gralka M."/>
        </authorList>
    </citation>
    <scope>NUCLEOTIDE SEQUENCE [LARGE SCALE GENOMIC DNA]</scope>
    <source>
        <strain evidence="3 6">4G03</strain>
    </source>
</reference>
<dbReference type="Gene3D" id="3.40.1740.10">
    <property type="entry name" value="VC0467-like"/>
    <property type="match status" value="1"/>
</dbReference>
<dbReference type="Pfam" id="PF02622">
    <property type="entry name" value="DUF179"/>
    <property type="match status" value="1"/>
</dbReference>
<dbReference type="EMBL" id="JAUYVU010000005">
    <property type="protein sequence ID" value="MDP2541364.1"/>
    <property type="molecule type" value="Genomic_DNA"/>
</dbReference>
<gene>
    <name evidence="4" type="ORF">CSC81_00750</name>
    <name evidence="3" type="ORF">Q8W23_07760</name>
</gene>
<dbReference type="GO" id="GO:0005829">
    <property type="term" value="C:cytosol"/>
    <property type="evidence" value="ECO:0007669"/>
    <property type="project" value="TreeGrafter"/>
</dbReference>
<organism evidence="4 5">
    <name type="scientific">Tenacibaculum discolor</name>
    <dbReference type="NCBI Taxonomy" id="361581"/>
    <lineage>
        <taxon>Bacteria</taxon>
        <taxon>Pseudomonadati</taxon>
        <taxon>Bacteroidota</taxon>
        <taxon>Flavobacteriia</taxon>
        <taxon>Flavobacteriales</taxon>
        <taxon>Flavobacteriaceae</taxon>
        <taxon>Tenacibaculum</taxon>
    </lineage>
</organism>
<dbReference type="HAMAP" id="MF_00758">
    <property type="entry name" value="UPF0301"/>
    <property type="match status" value="1"/>
</dbReference>
<proteinExistence type="inferred from homology"/>
<reference evidence="4 5" key="1">
    <citation type="journal article" date="2016" name="Nat. Commun.">
        <title>Microbial interactions lead to rapid micro-scale successions on model marine particles.</title>
        <authorList>
            <person name="Datta M.S."/>
            <person name="Sliwerska E."/>
            <person name="Gore J."/>
            <person name="Polz M.F."/>
            <person name="Cordero O.X."/>
        </authorList>
    </citation>
    <scope>NUCLEOTIDE SEQUENCE [LARGE SCALE GENOMIC DNA]</scope>
    <source>
        <strain evidence="4 5">4G03</strain>
    </source>
</reference>
<accession>A0A2G1BZ68</accession>
<dbReference type="PANTHER" id="PTHR30327:SF1">
    <property type="entry name" value="UPF0301 PROTEIN YQGE"/>
    <property type="match status" value="1"/>
</dbReference>
<dbReference type="RefSeq" id="WP_099213854.1">
    <property type="nucleotide sequence ID" value="NZ_JAUYVU010000005.1"/>
</dbReference>
<sequence length="185" mass="21192">MVAFKPEKGRLLIAEPAILNDSSFKRTIVLLTEHNEKSSVGFILNRPLNHVLSDLVPEIDCDFTVYQGGPVEQDNLYFIHKVPHLLPNSIEVANGIYWGGNFDLLKELLNKKQLKASDIRFFLGYSGWGTNQLEEELLMSSWFVAENDYENILTTNDQSFWKNKLLERGGKYKIWANAPSDIQMN</sequence>